<gene>
    <name evidence="1" type="ORF">ACFO5Q_06675</name>
</gene>
<dbReference type="EMBL" id="JBHSCR010000003">
    <property type="protein sequence ID" value="MFC4347527.1"/>
    <property type="molecule type" value="Genomic_DNA"/>
</dbReference>
<dbReference type="RefSeq" id="WP_068153253.1">
    <property type="nucleotide sequence ID" value="NZ_JBHSCR010000003.1"/>
</dbReference>
<protein>
    <submittedName>
        <fullName evidence="1">PAS domain-containing protein</fullName>
    </submittedName>
</protein>
<evidence type="ECO:0000313" key="2">
    <source>
        <dbReference type="Proteomes" id="UP001595776"/>
    </source>
</evidence>
<dbReference type="Proteomes" id="UP001595776">
    <property type="component" value="Unassembled WGS sequence"/>
</dbReference>
<proteinExistence type="predicted"/>
<name>A0ABV8U8K6_9PROT</name>
<sequence length="177" mass="19440">MAGISILRDLVSGGSAGAPSAGVLYEDNAEAIIRQSELAALYQFWIDKKSSLGKLPCRGDFSPLELTRLLPHIALVDVDTKGHSPEFTFRLCGTQIAEDSGVDLTGKTWSQFPNSDDVIKRAVTLTHNLQPYYATNIQAKWAPKNFHHYSVLALPLSKDGDTVDMILYGIMFHPFSS</sequence>
<evidence type="ECO:0000313" key="1">
    <source>
        <dbReference type="EMBL" id="MFC4347527.1"/>
    </source>
</evidence>
<dbReference type="Pfam" id="PF07310">
    <property type="entry name" value="PAS_5"/>
    <property type="match status" value="1"/>
</dbReference>
<keyword evidence="2" id="KW-1185">Reference proteome</keyword>
<reference evidence="2" key="1">
    <citation type="journal article" date="2019" name="Int. J. Syst. Evol. Microbiol.">
        <title>The Global Catalogue of Microorganisms (GCM) 10K type strain sequencing project: providing services to taxonomists for standard genome sequencing and annotation.</title>
        <authorList>
            <consortium name="The Broad Institute Genomics Platform"/>
            <consortium name="The Broad Institute Genome Sequencing Center for Infectious Disease"/>
            <person name="Wu L."/>
            <person name="Ma J."/>
        </authorList>
    </citation>
    <scope>NUCLEOTIDE SEQUENCE [LARGE SCALE GENOMIC DNA]</scope>
    <source>
        <strain evidence="2">CGMCC 1.15304</strain>
    </source>
</reference>
<accession>A0ABV8U8K6</accession>
<comment type="caution">
    <text evidence="1">The sequence shown here is derived from an EMBL/GenBank/DDBJ whole genome shotgun (WGS) entry which is preliminary data.</text>
</comment>
<dbReference type="InterPro" id="IPR009922">
    <property type="entry name" value="DUF1457"/>
</dbReference>
<organism evidence="1 2">
    <name type="scientific">Kordiimonas lipolytica</name>
    <dbReference type="NCBI Taxonomy" id="1662421"/>
    <lineage>
        <taxon>Bacteria</taxon>
        <taxon>Pseudomonadati</taxon>
        <taxon>Pseudomonadota</taxon>
        <taxon>Alphaproteobacteria</taxon>
        <taxon>Kordiimonadales</taxon>
        <taxon>Kordiimonadaceae</taxon>
        <taxon>Kordiimonas</taxon>
    </lineage>
</organism>